<name>A0A1Y1Q8F9_9GAMM</name>
<dbReference type="EMBL" id="MTEJ01000698">
    <property type="protein sequence ID" value="OQW99419.1"/>
    <property type="molecule type" value="Genomic_DNA"/>
</dbReference>
<feature type="signal peptide" evidence="1">
    <location>
        <begin position="1"/>
        <end position="23"/>
    </location>
</feature>
<keyword evidence="1" id="KW-0732">Signal</keyword>
<feature type="chain" id="PRO_5012779060" description="DUF3558 domain-containing protein" evidence="1">
    <location>
        <begin position="24"/>
        <end position="176"/>
    </location>
</feature>
<dbReference type="PROSITE" id="PS51257">
    <property type="entry name" value="PROKAR_LIPOPROTEIN"/>
    <property type="match status" value="1"/>
</dbReference>
<protein>
    <recommendedName>
        <fullName evidence="4">DUF3558 domain-containing protein</fullName>
    </recommendedName>
</protein>
<dbReference type="Proteomes" id="UP000192491">
    <property type="component" value="Unassembled WGS sequence"/>
</dbReference>
<organism evidence="2 3">
    <name type="scientific">Thiothrix lacustris</name>
    <dbReference type="NCBI Taxonomy" id="525917"/>
    <lineage>
        <taxon>Bacteria</taxon>
        <taxon>Pseudomonadati</taxon>
        <taxon>Pseudomonadota</taxon>
        <taxon>Gammaproteobacteria</taxon>
        <taxon>Thiotrichales</taxon>
        <taxon>Thiotrichaceae</taxon>
        <taxon>Thiothrix</taxon>
    </lineage>
</organism>
<evidence type="ECO:0000256" key="1">
    <source>
        <dbReference type="SAM" id="SignalP"/>
    </source>
</evidence>
<evidence type="ECO:0000313" key="3">
    <source>
        <dbReference type="Proteomes" id="UP000192491"/>
    </source>
</evidence>
<evidence type="ECO:0000313" key="2">
    <source>
        <dbReference type="EMBL" id="OQW99419.1"/>
    </source>
</evidence>
<evidence type="ECO:0008006" key="4">
    <source>
        <dbReference type="Google" id="ProtNLM"/>
    </source>
</evidence>
<sequence length="176" mass="18468">MNKYNKFSAALFFLMLAFLSACGKSATEPQAKKASKIKQVDVCGLLTQTEVDSLFGKPVGAGKPDSAVPHVQGCIWPATGIPSFILQVLPAPANVHSSIDPGKGYQVVDIEGLGDQAAVAIQQANPQYGTATGVAILGLAKGDYMVTLSPVRLDIQEGSPQFELLKKVANNAAQKL</sequence>
<accession>A0A1Y1Q8F9</accession>
<gene>
    <name evidence="2" type="ORF">BWK73_50480</name>
</gene>
<proteinExistence type="predicted"/>
<comment type="caution">
    <text evidence="2">The sequence shown here is derived from an EMBL/GenBank/DDBJ whole genome shotgun (WGS) entry which is preliminary data.</text>
</comment>
<reference evidence="2 3" key="1">
    <citation type="submission" date="2017-01" db="EMBL/GenBank/DDBJ databases">
        <title>Novel large sulfur bacteria in the metagenomes of groundwater-fed chemosynthetic microbial mats in the Lake Huron basin.</title>
        <authorList>
            <person name="Sharrar A.M."/>
            <person name="Flood B.E."/>
            <person name="Bailey J.V."/>
            <person name="Jones D.S."/>
            <person name="Biddanda B."/>
            <person name="Ruberg S.A."/>
            <person name="Marcus D.N."/>
            <person name="Dick G.J."/>
        </authorList>
    </citation>
    <scope>NUCLEOTIDE SEQUENCE [LARGE SCALE GENOMIC DNA]</scope>
    <source>
        <strain evidence="2">A8</strain>
    </source>
</reference>
<dbReference type="AlphaFoldDB" id="A0A1Y1Q8F9"/>